<dbReference type="Proteomes" id="UP000037962">
    <property type="component" value="Unassembled WGS sequence"/>
</dbReference>
<dbReference type="PROSITE" id="PS51257">
    <property type="entry name" value="PROKAR_LIPOPROTEIN"/>
    <property type="match status" value="1"/>
</dbReference>
<dbReference type="AlphaFoldDB" id="A0A7V8LKL1"/>
<keyword evidence="2" id="KW-0732">Signal</keyword>
<keyword evidence="6" id="KW-1185">Reference proteome</keyword>
<reference evidence="5 6" key="1">
    <citation type="submission" date="2015-09" db="EMBL/GenBank/DDBJ databases">
        <title>Genome Sequences of Mycobacterium immunogenum Isolates, Recuperated from a Chloraminated Drinking Water Distribution System Simulator Subjected to Episodes of Nitrification.</title>
        <authorList>
            <person name="Gomez-Alvarez V."/>
            <person name="Revetta R.P."/>
        </authorList>
    </citation>
    <scope>NUCLEOTIDE SEQUENCE [LARGE SCALE GENOMIC DNA]</scope>
    <source>
        <strain evidence="3 5">H008</strain>
        <strain evidence="4 6">H076</strain>
    </source>
</reference>
<feature type="compositionally biased region" description="Pro residues" evidence="1">
    <location>
        <begin position="39"/>
        <end position="49"/>
    </location>
</feature>
<name>A0A7V8LKL1_9MYCO</name>
<protein>
    <submittedName>
        <fullName evidence="3">Uncharacterized protein</fullName>
    </submittedName>
</protein>
<feature type="chain" id="PRO_5031237843" evidence="2">
    <location>
        <begin position="22"/>
        <end position="184"/>
    </location>
</feature>
<dbReference type="Proteomes" id="UP000037843">
    <property type="component" value="Unassembled WGS sequence"/>
</dbReference>
<feature type="signal peptide" evidence="2">
    <location>
        <begin position="1"/>
        <end position="21"/>
    </location>
</feature>
<evidence type="ECO:0000313" key="3">
    <source>
        <dbReference type="EMBL" id="KPG04785.1"/>
    </source>
</evidence>
<gene>
    <name evidence="3" type="ORF">AN908_23330</name>
    <name evidence="4" type="ORF">AN912_20180</name>
</gene>
<evidence type="ECO:0000256" key="1">
    <source>
        <dbReference type="SAM" id="MobiDB-lite"/>
    </source>
</evidence>
<dbReference type="EMBL" id="LJFO01000016">
    <property type="protein sequence ID" value="KPG04785.1"/>
    <property type="molecule type" value="Genomic_DNA"/>
</dbReference>
<dbReference type="KEGG" id="miz:BAB75_09805"/>
<evidence type="ECO:0000256" key="2">
    <source>
        <dbReference type="SAM" id="SignalP"/>
    </source>
</evidence>
<evidence type="ECO:0000313" key="4">
    <source>
        <dbReference type="EMBL" id="KPG29694.1"/>
    </source>
</evidence>
<feature type="region of interest" description="Disordered" evidence="1">
    <location>
        <begin position="29"/>
        <end position="61"/>
    </location>
</feature>
<dbReference type="RefSeq" id="WP_043079555.1">
    <property type="nucleotide sequence ID" value="NZ_JACKUV010000024.1"/>
</dbReference>
<proteinExistence type="predicted"/>
<comment type="caution">
    <text evidence="3">The sequence shown here is derived from an EMBL/GenBank/DDBJ whole genome shotgun (WGS) entry which is preliminary data.</text>
</comment>
<accession>A0A7V8LKL1</accession>
<sequence>MFQNIRHAILHSFVVAGTVLALTACTGTNDTTTTTTSSPPSPTAPPTSPHPLGQPFHVTKGGPDGYDGLVNAFLVSKVNATNVQDHEPHVFYMFNVRVTSTKGAFPTSDWSLETVNPTAVVPHDPGVKINDHSNDPPLGSKTTGNTAGYISFYVLESATPTLLDLRDPTSSNTVIAQWQLQGTA</sequence>
<dbReference type="EMBL" id="LJFS01000029">
    <property type="protein sequence ID" value="KPG29694.1"/>
    <property type="molecule type" value="Genomic_DNA"/>
</dbReference>
<organism evidence="3 5">
    <name type="scientific">Mycobacteroides immunogenum</name>
    <dbReference type="NCBI Taxonomy" id="83262"/>
    <lineage>
        <taxon>Bacteria</taxon>
        <taxon>Bacillati</taxon>
        <taxon>Actinomycetota</taxon>
        <taxon>Actinomycetes</taxon>
        <taxon>Mycobacteriales</taxon>
        <taxon>Mycobacteriaceae</taxon>
        <taxon>Mycobacteroides</taxon>
    </lineage>
</organism>
<evidence type="ECO:0000313" key="5">
    <source>
        <dbReference type="Proteomes" id="UP000037843"/>
    </source>
</evidence>
<evidence type="ECO:0000313" key="6">
    <source>
        <dbReference type="Proteomes" id="UP000037962"/>
    </source>
</evidence>